<protein>
    <recommendedName>
        <fullName evidence="5">Secreted protein</fullName>
    </recommendedName>
</protein>
<name>A0A2S4KX11_9HYPO</name>
<evidence type="ECO:0000313" key="3">
    <source>
        <dbReference type="EMBL" id="POR34716.1"/>
    </source>
</evidence>
<feature type="chain" id="PRO_5015430616" description="Secreted protein" evidence="2">
    <location>
        <begin position="51"/>
        <end position="181"/>
    </location>
</feature>
<proteinExistence type="predicted"/>
<keyword evidence="4" id="KW-1185">Reference proteome</keyword>
<feature type="compositionally biased region" description="Polar residues" evidence="1">
    <location>
        <begin position="154"/>
        <end position="175"/>
    </location>
</feature>
<feature type="region of interest" description="Disordered" evidence="1">
    <location>
        <begin position="152"/>
        <end position="181"/>
    </location>
</feature>
<evidence type="ECO:0000256" key="2">
    <source>
        <dbReference type="SAM" id="SignalP"/>
    </source>
</evidence>
<evidence type="ECO:0000313" key="4">
    <source>
        <dbReference type="Proteomes" id="UP000237481"/>
    </source>
</evidence>
<dbReference type="EMBL" id="PKSG01000491">
    <property type="protein sequence ID" value="POR34716.1"/>
    <property type="molecule type" value="Genomic_DNA"/>
</dbReference>
<feature type="signal peptide" evidence="2">
    <location>
        <begin position="1"/>
        <end position="50"/>
    </location>
</feature>
<dbReference type="Proteomes" id="UP000237481">
    <property type="component" value="Unassembled WGS sequence"/>
</dbReference>
<dbReference type="AlphaFoldDB" id="A0A2S4KX11"/>
<sequence>MPNREAREPPLDGVAMVMVLLAGRDRGRECCRPKGLTLLVLLLLQQLVLPASFRPSQEFMPHGFVQGIGHRGFGLALSPRYSTRMFVAATVECSHHRGVTPALQARRKARNRVSFGHPDCRLGIFVDGATYFPCSNVQLKLVAVSHSRRVPKTYDTQTRVTGQEPPNQSNITNSPQPLPPS</sequence>
<keyword evidence="2" id="KW-0732">Signal</keyword>
<accession>A0A2S4KX11</accession>
<organism evidence="3 4">
    <name type="scientific">Tolypocladium paradoxum</name>
    <dbReference type="NCBI Taxonomy" id="94208"/>
    <lineage>
        <taxon>Eukaryota</taxon>
        <taxon>Fungi</taxon>
        <taxon>Dikarya</taxon>
        <taxon>Ascomycota</taxon>
        <taxon>Pezizomycotina</taxon>
        <taxon>Sordariomycetes</taxon>
        <taxon>Hypocreomycetidae</taxon>
        <taxon>Hypocreales</taxon>
        <taxon>Ophiocordycipitaceae</taxon>
        <taxon>Tolypocladium</taxon>
    </lineage>
</organism>
<gene>
    <name evidence="3" type="ORF">TPAR_05062</name>
</gene>
<evidence type="ECO:0008006" key="5">
    <source>
        <dbReference type="Google" id="ProtNLM"/>
    </source>
</evidence>
<evidence type="ECO:0000256" key="1">
    <source>
        <dbReference type="SAM" id="MobiDB-lite"/>
    </source>
</evidence>
<reference evidence="3 4" key="1">
    <citation type="submission" date="2018-01" db="EMBL/GenBank/DDBJ databases">
        <title>Harnessing the power of phylogenomics to disentangle the directionality and signatures of interkingdom host jumping in the parasitic fungal genus Tolypocladium.</title>
        <authorList>
            <person name="Quandt C.A."/>
            <person name="Patterson W."/>
            <person name="Spatafora J.W."/>
        </authorList>
    </citation>
    <scope>NUCLEOTIDE SEQUENCE [LARGE SCALE GENOMIC DNA]</scope>
    <source>
        <strain evidence="3 4">NRBC 100945</strain>
    </source>
</reference>
<comment type="caution">
    <text evidence="3">The sequence shown here is derived from an EMBL/GenBank/DDBJ whole genome shotgun (WGS) entry which is preliminary data.</text>
</comment>